<feature type="region of interest" description="Disordered" evidence="1">
    <location>
        <begin position="1"/>
        <end position="25"/>
    </location>
</feature>
<dbReference type="Proteomes" id="UP000199112">
    <property type="component" value="Unassembled WGS sequence"/>
</dbReference>
<dbReference type="OrthoDB" id="205804at2157"/>
<dbReference type="AlphaFoldDB" id="A0A1H6FYR7"/>
<reference evidence="4" key="1">
    <citation type="submission" date="2016-10" db="EMBL/GenBank/DDBJ databases">
        <authorList>
            <person name="Varghese N."/>
            <person name="Submissions S."/>
        </authorList>
    </citation>
    <scope>NUCLEOTIDE SEQUENCE [LARGE SCALE GENOMIC DNA]</scope>
    <source>
        <strain evidence="4">CGMCC 1.8981</strain>
    </source>
</reference>
<dbReference type="EMBL" id="FNWL01000002">
    <property type="protein sequence ID" value="SEH15937.1"/>
    <property type="molecule type" value="Genomic_DNA"/>
</dbReference>
<protein>
    <submittedName>
        <fullName evidence="3">Uncharacterized protein</fullName>
    </submittedName>
</protein>
<gene>
    <name evidence="3" type="ORF">SAMN04487967_2322</name>
</gene>
<sequence>MTPDADGLESTAGERAAASDAVDGDNQWNTAEHECVRASSQTQLSDRLKGAFVLLVGLSSATMALQGGASALSIGLATIIGLVAGAALLWYLQTIFD</sequence>
<keyword evidence="2" id="KW-0472">Membrane</keyword>
<evidence type="ECO:0000256" key="2">
    <source>
        <dbReference type="SAM" id="Phobius"/>
    </source>
</evidence>
<evidence type="ECO:0000256" key="1">
    <source>
        <dbReference type="SAM" id="MobiDB-lite"/>
    </source>
</evidence>
<accession>A0A1H6FYR7</accession>
<organism evidence="3 4">
    <name type="scientific">Natronorubrum sediminis</name>
    <dbReference type="NCBI Taxonomy" id="640943"/>
    <lineage>
        <taxon>Archaea</taxon>
        <taxon>Methanobacteriati</taxon>
        <taxon>Methanobacteriota</taxon>
        <taxon>Stenosarchaea group</taxon>
        <taxon>Halobacteria</taxon>
        <taxon>Halobacteriales</taxon>
        <taxon>Natrialbaceae</taxon>
        <taxon>Natronorubrum</taxon>
    </lineage>
</organism>
<name>A0A1H6FYR7_9EURY</name>
<keyword evidence="2" id="KW-0812">Transmembrane</keyword>
<evidence type="ECO:0000313" key="3">
    <source>
        <dbReference type="EMBL" id="SEH15937.1"/>
    </source>
</evidence>
<evidence type="ECO:0000313" key="4">
    <source>
        <dbReference type="Proteomes" id="UP000199112"/>
    </source>
</evidence>
<feature type="transmembrane region" description="Helical" evidence="2">
    <location>
        <begin position="71"/>
        <end position="92"/>
    </location>
</feature>
<proteinExistence type="predicted"/>
<keyword evidence="2" id="KW-1133">Transmembrane helix</keyword>
<keyword evidence="4" id="KW-1185">Reference proteome</keyword>